<keyword evidence="2" id="KW-1185">Reference proteome</keyword>
<evidence type="ECO:0000313" key="2">
    <source>
        <dbReference type="Proteomes" id="UP000032336"/>
    </source>
</evidence>
<proteinExistence type="predicted"/>
<dbReference type="AlphaFoldDB" id="A0A0D8FU07"/>
<evidence type="ECO:0000313" key="1">
    <source>
        <dbReference type="EMBL" id="KJE75722.1"/>
    </source>
</evidence>
<gene>
    <name evidence="1" type="ORF">FEAC_25640</name>
</gene>
<sequence>MIPFKFTGYCDESEDGTSLAIACVFARAVEWPSVAQPWQRLLEEYKMPEFHMEHCEHRKGFWESWRNPSERAS</sequence>
<accession>A0A0D8FU07</accession>
<protein>
    <recommendedName>
        <fullName evidence="3">DUF3800 domain-containing protein</fullName>
    </recommendedName>
</protein>
<reference evidence="1 2" key="1">
    <citation type="submission" date="2015-01" db="EMBL/GenBank/DDBJ databases">
        <title>Draft genome of the acidophilic iron oxidizer Ferrimicrobium acidiphilum strain T23.</title>
        <authorList>
            <person name="Poehlein A."/>
            <person name="Eisen S."/>
            <person name="Schloemann M."/>
            <person name="Johnson B.D."/>
            <person name="Daniel R."/>
            <person name="Muehling M."/>
        </authorList>
    </citation>
    <scope>NUCLEOTIDE SEQUENCE [LARGE SCALE GENOMIC DNA]</scope>
    <source>
        <strain evidence="1 2">T23</strain>
    </source>
</reference>
<name>A0A0D8FU07_9ACTN</name>
<dbReference type="Proteomes" id="UP000032336">
    <property type="component" value="Unassembled WGS sequence"/>
</dbReference>
<dbReference type="EMBL" id="JXUW01000031">
    <property type="protein sequence ID" value="KJE75722.1"/>
    <property type="molecule type" value="Genomic_DNA"/>
</dbReference>
<evidence type="ECO:0008006" key="3">
    <source>
        <dbReference type="Google" id="ProtNLM"/>
    </source>
</evidence>
<comment type="caution">
    <text evidence="1">The sequence shown here is derived from an EMBL/GenBank/DDBJ whole genome shotgun (WGS) entry which is preliminary data.</text>
</comment>
<organism evidence="1 2">
    <name type="scientific">Ferrimicrobium acidiphilum DSM 19497</name>
    <dbReference type="NCBI Taxonomy" id="1121877"/>
    <lineage>
        <taxon>Bacteria</taxon>
        <taxon>Bacillati</taxon>
        <taxon>Actinomycetota</taxon>
        <taxon>Acidimicrobiia</taxon>
        <taxon>Acidimicrobiales</taxon>
        <taxon>Acidimicrobiaceae</taxon>
        <taxon>Ferrimicrobium</taxon>
    </lineage>
</organism>
<dbReference type="STRING" id="1121877.FEAC_25640"/>